<dbReference type="HOGENOM" id="CLU_111604_0_1_9"/>
<reference evidence="1 2" key="1">
    <citation type="submission" date="2011-03" db="EMBL/GenBank/DDBJ databases">
        <authorList>
            <person name="Muzny D."/>
            <person name="Qin X."/>
            <person name="Deng J."/>
            <person name="Jiang H."/>
            <person name="Liu Y."/>
            <person name="Qu J."/>
            <person name="Song X.-Z."/>
            <person name="Zhang L."/>
            <person name="Thornton R."/>
            <person name="Coyle M."/>
            <person name="Francisco L."/>
            <person name="Jackson L."/>
            <person name="Javaid M."/>
            <person name="Korchina V."/>
            <person name="Kovar C."/>
            <person name="Mata R."/>
            <person name="Mathew T."/>
            <person name="Ngo R."/>
            <person name="Nguyen L."/>
            <person name="Nguyen N."/>
            <person name="Okwuonu G."/>
            <person name="Ongeri F."/>
            <person name="Pham C."/>
            <person name="Simmons D."/>
            <person name="Wilczek-Boney K."/>
            <person name="Hale W."/>
            <person name="Jakkamsetti A."/>
            <person name="Pham P."/>
            <person name="Ruth R."/>
            <person name="San Lucas F."/>
            <person name="Warren J."/>
            <person name="Zhang J."/>
            <person name="Zhao Z."/>
            <person name="Zhou C."/>
            <person name="Zhu D."/>
            <person name="Lee S."/>
            <person name="Bess C."/>
            <person name="Blankenburg K."/>
            <person name="Forbes L."/>
            <person name="Fu Q."/>
            <person name="Gubbala S."/>
            <person name="Hirani K."/>
            <person name="Jayaseelan J.C."/>
            <person name="Lara F."/>
            <person name="Munidasa M."/>
            <person name="Palculict T."/>
            <person name="Patil S."/>
            <person name="Pu L.-L."/>
            <person name="Saada N."/>
            <person name="Tang L."/>
            <person name="Weissenberger G."/>
            <person name="Zhu Y."/>
            <person name="Hemphill L."/>
            <person name="Shang Y."/>
            <person name="Youmans B."/>
            <person name="Ayvaz T."/>
            <person name="Ross M."/>
            <person name="Santibanez J."/>
            <person name="Aqrawi P."/>
            <person name="Gross S."/>
            <person name="Joshi V."/>
            <person name="Fowler G."/>
            <person name="Nazareth L."/>
            <person name="Reid J."/>
            <person name="Worley K."/>
            <person name="Petrosino J."/>
            <person name="Highlander S."/>
            <person name="Gibbs R."/>
        </authorList>
    </citation>
    <scope>NUCLEOTIDE SEQUENCE [LARGE SCALE GENOMIC DNA]</scope>
    <source>
        <strain evidence="1 2">SK49</strain>
    </source>
</reference>
<name>F3UXR0_STRSA</name>
<dbReference type="AlphaFoldDB" id="F3UXR0"/>
<comment type="caution">
    <text evidence="1">The sequence shown here is derived from an EMBL/GenBank/DDBJ whole genome shotgun (WGS) entry which is preliminary data.</text>
</comment>
<evidence type="ECO:0000313" key="2">
    <source>
        <dbReference type="Proteomes" id="UP000006459"/>
    </source>
</evidence>
<protein>
    <recommendedName>
        <fullName evidence="3">MepB protein</fullName>
    </recommendedName>
</protein>
<sequence length="152" mass="18203">MKMTDILHRYYGDFDLINEKWNEDYESILIKPKDDQEYKRCRLAKKTPKKEGYFTVFWKKDQDNKNIPYTDKDLGDELVIVVIDDRHCGIFIIPKEVAISKKILSTKDCKGKMAMRFYPSWCTNLNKTAQTTQKWQLRQHKNGNWIIFKKSN</sequence>
<dbReference type="PATRIC" id="fig|888808.3.peg.1270"/>
<dbReference type="EMBL" id="AFFO01000009">
    <property type="protein sequence ID" value="EGJ38699.1"/>
    <property type="molecule type" value="Genomic_DNA"/>
</dbReference>
<evidence type="ECO:0008006" key="3">
    <source>
        <dbReference type="Google" id="ProtNLM"/>
    </source>
</evidence>
<dbReference type="Pfam" id="PF08877">
    <property type="entry name" value="MepB-like"/>
    <property type="match status" value="1"/>
</dbReference>
<dbReference type="Proteomes" id="UP000006459">
    <property type="component" value="Unassembled WGS sequence"/>
</dbReference>
<accession>F3UXR0</accession>
<dbReference type="Gene3D" id="3.40.1350.140">
    <property type="entry name" value="MepB-like"/>
    <property type="match status" value="1"/>
</dbReference>
<evidence type="ECO:0000313" key="1">
    <source>
        <dbReference type="EMBL" id="EGJ38699.1"/>
    </source>
</evidence>
<proteinExistence type="predicted"/>
<dbReference type="InterPro" id="IPR038231">
    <property type="entry name" value="MepB-like_sf"/>
</dbReference>
<dbReference type="eggNOG" id="COG4815">
    <property type="taxonomic scope" value="Bacteria"/>
</dbReference>
<dbReference type="PIRSF" id="PIRSF032285">
    <property type="entry name" value="UCP032285"/>
    <property type="match status" value="1"/>
</dbReference>
<gene>
    <name evidence="1" type="ORF">HMPREF9380_1299</name>
</gene>
<organism evidence="1 2">
    <name type="scientific">Streptococcus sanguinis SK49</name>
    <dbReference type="NCBI Taxonomy" id="888808"/>
    <lineage>
        <taxon>Bacteria</taxon>
        <taxon>Bacillati</taxon>
        <taxon>Bacillota</taxon>
        <taxon>Bacilli</taxon>
        <taxon>Lactobacillales</taxon>
        <taxon>Streptococcaceae</taxon>
        <taxon>Streptococcus</taxon>
    </lineage>
</organism>
<dbReference type="InterPro" id="IPR011235">
    <property type="entry name" value="MepB-like"/>
</dbReference>